<protein>
    <submittedName>
        <fullName evidence="5">Chlorophyllase</fullName>
    </submittedName>
</protein>
<dbReference type="GO" id="GO:0016042">
    <property type="term" value="P:lipid catabolic process"/>
    <property type="evidence" value="ECO:0007669"/>
    <property type="project" value="UniProtKB-KW"/>
</dbReference>
<dbReference type="InterPro" id="IPR000383">
    <property type="entry name" value="Xaa-Pro-like_dom"/>
</dbReference>
<dbReference type="PANTHER" id="PTHR10272">
    <property type="entry name" value="PLATELET-ACTIVATING FACTOR ACETYLHYDROLASE"/>
    <property type="match status" value="1"/>
</dbReference>
<dbReference type="AlphaFoldDB" id="A0A6I6HE48"/>
<keyword evidence="1" id="KW-0378">Hydrolase</keyword>
<sequence>MSTSISPLGAIAAVEPVPVVSVSPIVLPAPGRAVALQVRVSAPATGRDLPIVLLSHGHGASNNLSSLNGYGPLANYWAARGFVVIQPTHLSSATLRGVVDPSGPEGALFWRSRAEDMSRVLDALDALEEAVPGLRGRVDRSRVAVAGHSLGGMTAGMLLGQRVTDADGTVVDLRDPRIAAGVIIAGPGNPAFLTGAARDRYPILRTIDFSAMTAPALVVVGDRDINPMFSDQAAYRAGAYTLSPGPKDLLTVFAGEHILGGISGYDAAETTDESPARVEAVAQLTWAYLRTALNPADSAWTAACAALRDAPSPIARVDAK</sequence>
<dbReference type="Pfam" id="PF02129">
    <property type="entry name" value="Peptidase_S15"/>
    <property type="match status" value="1"/>
</dbReference>
<dbReference type="GO" id="GO:0003847">
    <property type="term" value="F:1-alkyl-2-acetylglycerophosphocholine esterase activity"/>
    <property type="evidence" value="ECO:0007669"/>
    <property type="project" value="TreeGrafter"/>
</dbReference>
<organism evidence="5 6">
    <name type="scientific">Variovorax paradoxus</name>
    <dbReference type="NCBI Taxonomy" id="34073"/>
    <lineage>
        <taxon>Bacteria</taxon>
        <taxon>Pseudomonadati</taxon>
        <taxon>Pseudomonadota</taxon>
        <taxon>Betaproteobacteria</taxon>
        <taxon>Burkholderiales</taxon>
        <taxon>Comamonadaceae</taxon>
        <taxon>Variovorax</taxon>
    </lineage>
</organism>
<gene>
    <name evidence="5" type="ORF">GOQ09_10095</name>
</gene>
<evidence type="ECO:0000313" key="6">
    <source>
        <dbReference type="Proteomes" id="UP000425817"/>
    </source>
</evidence>
<accession>A0A6I6HE48</accession>
<keyword evidence="2" id="KW-0442">Lipid degradation</keyword>
<dbReference type="InterPro" id="IPR029058">
    <property type="entry name" value="AB_hydrolase_fold"/>
</dbReference>
<dbReference type="Gene3D" id="3.40.50.1820">
    <property type="entry name" value="alpha/beta hydrolase"/>
    <property type="match status" value="1"/>
</dbReference>
<dbReference type="EMBL" id="CP046622">
    <property type="protein sequence ID" value="QGW81921.1"/>
    <property type="molecule type" value="Genomic_DNA"/>
</dbReference>
<proteinExistence type="predicted"/>
<reference evidence="5 6" key="1">
    <citation type="submission" date="2019-12" db="EMBL/GenBank/DDBJ databases">
        <title>Hybrid Genome Assemblies of two High G+C Isolates from Undergraduate Microbiology Courses.</title>
        <authorList>
            <person name="Ne Ville C.J."/>
            <person name="Enright D."/>
            <person name="Hernandez I."/>
            <person name="Dodsworth J."/>
            <person name="Orwin P.M."/>
        </authorList>
    </citation>
    <scope>NUCLEOTIDE SEQUENCE [LARGE SCALE GENOMIC DNA]</scope>
    <source>
        <strain evidence="5 6">CSUSB</strain>
    </source>
</reference>
<name>A0A6I6HE48_VARPD</name>
<evidence type="ECO:0000313" key="5">
    <source>
        <dbReference type="EMBL" id="QGW81921.1"/>
    </source>
</evidence>
<keyword evidence="3" id="KW-0443">Lipid metabolism</keyword>
<feature type="domain" description="Xaa-Pro dipeptidyl-peptidase-like" evidence="4">
    <location>
        <begin position="34"/>
        <end position="163"/>
    </location>
</feature>
<evidence type="ECO:0000256" key="3">
    <source>
        <dbReference type="ARBA" id="ARBA00023098"/>
    </source>
</evidence>
<dbReference type="SUPFAM" id="SSF53474">
    <property type="entry name" value="alpha/beta-Hydrolases"/>
    <property type="match status" value="1"/>
</dbReference>
<dbReference type="PANTHER" id="PTHR10272:SF0">
    <property type="entry name" value="PLATELET-ACTIVATING FACTOR ACETYLHYDROLASE"/>
    <property type="match status" value="1"/>
</dbReference>
<dbReference type="Proteomes" id="UP000425817">
    <property type="component" value="Chromosome"/>
</dbReference>
<dbReference type="OrthoDB" id="5489603at2"/>
<evidence type="ECO:0000256" key="2">
    <source>
        <dbReference type="ARBA" id="ARBA00022963"/>
    </source>
</evidence>
<evidence type="ECO:0000259" key="4">
    <source>
        <dbReference type="Pfam" id="PF02129"/>
    </source>
</evidence>
<dbReference type="RefSeq" id="WP_157613305.1">
    <property type="nucleotide sequence ID" value="NZ_CP046622.1"/>
</dbReference>
<evidence type="ECO:0000256" key="1">
    <source>
        <dbReference type="ARBA" id="ARBA00022801"/>
    </source>
</evidence>